<dbReference type="KEGG" id="kmx:KLMA_70091"/>
<keyword evidence="8 11" id="KW-1133">Transmembrane helix</keyword>
<keyword evidence="3 11" id="KW-0813">Transport</keyword>
<keyword evidence="7 11" id="KW-0653">Protein transport</keyword>
<dbReference type="PROSITE" id="PS00951">
    <property type="entry name" value="ER_LUMEN_RECEPTOR_1"/>
    <property type="match status" value="1"/>
</dbReference>
<organism evidence="12 13">
    <name type="scientific">Kluyveromyces marxianus (strain DMKU3-1042 / BCC 29191 / NBRC 104275)</name>
    <name type="common">Yeast</name>
    <name type="synonym">Candida kefyr</name>
    <dbReference type="NCBI Taxonomy" id="1003335"/>
    <lineage>
        <taxon>Eukaryota</taxon>
        <taxon>Fungi</taxon>
        <taxon>Dikarya</taxon>
        <taxon>Ascomycota</taxon>
        <taxon>Saccharomycotina</taxon>
        <taxon>Saccharomycetes</taxon>
        <taxon>Saccharomycetales</taxon>
        <taxon>Saccharomycetaceae</taxon>
        <taxon>Kluyveromyces</taxon>
    </lineage>
</organism>
<sequence length="219" mass="25849">MLNIFRIAGDLSHLASIIILIQSIKTSNSVDGISMKTQFLYTLVFITRYLNIFTRWTSLYNFLMKIFFVSSSIYVIVLMRQQKYKNPVAYQDMITRDVFKIKFLIIPCAVLAFLFNYGYNPVQLCWSFSLWLESVAILPQLFMLTKTGKAKQLTSHYIFALGLYRTLYIPNWVWRYYAEGRFDKLSIFTGIIQTLIYSDFFYIYYQKVIKLGGDFELPQ</sequence>
<dbReference type="PRINTS" id="PR00660">
    <property type="entry name" value="ERLUMENR"/>
</dbReference>
<reference evidence="12 13" key="1">
    <citation type="journal article" date="2015" name="Biotechnol. Biofuels">
        <title>Genetic basis of the highly efficient yeast Kluyveromyces marxianus: complete genome sequence and transcriptome analyses.</title>
        <authorList>
            <person name="Lertwattanasakul N."/>
            <person name="Kosaka T."/>
            <person name="Hosoyama A."/>
            <person name="Suzuki Y."/>
            <person name="Rodrussamee N."/>
            <person name="Matsutani M."/>
            <person name="Murata M."/>
            <person name="Fujimoto N."/>
            <person name="Suprayogi"/>
            <person name="Tsuchikane K."/>
            <person name="Limtong S."/>
            <person name="Fujita N."/>
            <person name="Yamada M."/>
        </authorList>
    </citation>
    <scope>NUCLEOTIDE SEQUENCE [LARGE SCALE GENOMIC DNA]</scope>
    <source>
        <strain evidence="13">DMKU3-1042 / BCC 29191 / NBRC 104275</strain>
    </source>
</reference>
<dbReference type="GeneID" id="34717851"/>
<dbReference type="GO" id="GO:0006621">
    <property type="term" value="P:protein retention in ER lumen"/>
    <property type="evidence" value="ECO:0007669"/>
    <property type="project" value="InterPro"/>
</dbReference>
<comment type="subcellular location">
    <subcellularLocation>
        <location evidence="1 11">Endoplasmic reticulum membrane</location>
        <topology evidence="1 11">Multi-pass membrane protein</topology>
    </subcellularLocation>
</comment>
<gene>
    <name evidence="12" type="primary">ERD2</name>
    <name evidence="12" type="ORF">KLMA_70091</name>
</gene>
<dbReference type="GO" id="GO:0046923">
    <property type="term" value="F:ER retention sequence binding"/>
    <property type="evidence" value="ECO:0007669"/>
    <property type="project" value="InterPro"/>
</dbReference>
<dbReference type="Proteomes" id="UP000065495">
    <property type="component" value="Chromosome 7"/>
</dbReference>
<dbReference type="VEuPathDB" id="FungiDB:KLMA_70091"/>
<evidence type="ECO:0000256" key="11">
    <source>
        <dbReference type="RuleBase" id="RU000634"/>
    </source>
</evidence>
<feature type="transmembrane region" description="Helical" evidence="11">
    <location>
        <begin position="62"/>
        <end position="80"/>
    </location>
</feature>
<evidence type="ECO:0000256" key="4">
    <source>
        <dbReference type="ARBA" id="ARBA00022692"/>
    </source>
</evidence>
<evidence type="ECO:0000256" key="1">
    <source>
        <dbReference type="ARBA" id="ARBA00004477"/>
    </source>
</evidence>
<dbReference type="GO" id="GO:0016192">
    <property type="term" value="P:vesicle-mediated transport"/>
    <property type="evidence" value="ECO:0007669"/>
    <property type="project" value="UniProtKB-KW"/>
</dbReference>
<feature type="transmembrane region" description="Helical" evidence="11">
    <location>
        <begin position="185"/>
        <end position="205"/>
    </location>
</feature>
<dbReference type="PROSITE" id="PS00952">
    <property type="entry name" value="ER_LUMEN_RECEPTOR_2"/>
    <property type="match status" value="1"/>
</dbReference>
<evidence type="ECO:0000313" key="12">
    <source>
        <dbReference type="EMBL" id="BAO41939.1"/>
    </source>
</evidence>
<evidence type="ECO:0000256" key="5">
    <source>
        <dbReference type="ARBA" id="ARBA00022824"/>
    </source>
</evidence>
<proteinExistence type="inferred from homology"/>
<evidence type="ECO:0000256" key="10">
    <source>
        <dbReference type="ARBA" id="ARBA00023170"/>
    </source>
</evidence>
<dbReference type="RefSeq" id="XP_022677707.1">
    <property type="nucleotide sequence ID" value="XM_022821335.1"/>
</dbReference>
<dbReference type="EMBL" id="AP012219">
    <property type="protein sequence ID" value="BAO41939.1"/>
    <property type="molecule type" value="Genomic_DNA"/>
</dbReference>
<evidence type="ECO:0000256" key="8">
    <source>
        <dbReference type="ARBA" id="ARBA00022989"/>
    </source>
</evidence>
<evidence type="ECO:0000256" key="6">
    <source>
        <dbReference type="ARBA" id="ARBA00022892"/>
    </source>
</evidence>
<feature type="transmembrane region" description="Helical" evidence="11">
    <location>
        <begin position="156"/>
        <end position="173"/>
    </location>
</feature>
<dbReference type="OrthoDB" id="7694678at2759"/>
<evidence type="ECO:0000256" key="9">
    <source>
        <dbReference type="ARBA" id="ARBA00023136"/>
    </source>
</evidence>
<evidence type="ECO:0000256" key="2">
    <source>
        <dbReference type="ARBA" id="ARBA00010120"/>
    </source>
</evidence>
<name>W0TIH9_KLUMD</name>
<dbReference type="Pfam" id="PF00810">
    <property type="entry name" value="ER_lumen_recept"/>
    <property type="match status" value="1"/>
</dbReference>
<dbReference type="GO" id="GO:0005789">
    <property type="term" value="C:endoplasmic reticulum membrane"/>
    <property type="evidence" value="ECO:0007669"/>
    <property type="project" value="UniProtKB-SubCell"/>
</dbReference>
<evidence type="ECO:0000256" key="7">
    <source>
        <dbReference type="ARBA" id="ARBA00022927"/>
    </source>
</evidence>
<dbReference type="AlphaFoldDB" id="W0TIH9"/>
<evidence type="ECO:0000313" key="13">
    <source>
        <dbReference type="Proteomes" id="UP000065495"/>
    </source>
</evidence>
<comment type="caution">
    <text evidence="11">Lacks conserved residue(s) required for the propagation of feature annotation.</text>
</comment>
<keyword evidence="4 11" id="KW-0812">Transmembrane</keyword>
<keyword evidence="9 11" id="KW-0472">Membrane</keyword>
<accession>W0TIH9</accession>
<keyword evidence="5 11" id="KW-0256">Endoplasmic reticulum</keyword>
<dbReference type="GO" id="GO:0015031">
    <property type="term" value="P:protein transport"/>
    <property type="evidence" value="ECO:0007669"/>
    <property type="project" value="UniProtKB-KW"/>
</dbReference>
<dbReference type="InterPro" id="IPR000133">
    <property type="entry name" value="ER_ret_rcpt"/>
</dbReference>
<comment type="similarity">
    <text evidence="2 11">Belongs to the ERD2 family.</text>
</comment>
<dbReference type="PANTHER" id="PTHR10585">
    <property type="entry name" value="ER LUMEN PROTEIN RETAINING RECEPTOR"/>
    <property type="match status" value="1"/>
</dbReference>
<feature type="transmembrane region" description="Helical" evidence="11">
    <location>
        <begin position="101"/>
        <end position="119"/>
    </location>
</feature>
<protein>
    <recommendedName>
        <fullName evidence="11">ER lumen protein-retaining receptor</fullName>
    </recommendedName>
</protein>
<keyword evidence="10 11" id="KW-0675">Receptor</keyword>
<keyword evidence="6" id="KW-0931">ER-Golgi transport</keyword>
<evidence type="ECO:0000256" key="3">
    <source>
        <dbReference type="ARBA" id="ARBA00022448"/>
    </source>
</evidence>